<sequence>MAEALNYNQVQVFVRDFVPTGLACLPDGLDGTPVVSMNYDSNWY</sequence>
<name>A0A2P6RRF8_ROSCH</name>
<accession>A0A2P6RRF8</accession>
<protein>
    <submittedName>
        <fullName evidence="1">Uncharacterized protein</fullName>
    </submittedName>
</protein>
<dbReference type="AlphaFoldDB" id="A0A2P6RRF8"/>
<dbReference type="Proteomes" id="UP000238479">
    <property type="component" value="Chromosome 2"/>
</dbReference>
<dbReference type="EMBL" id="PDCK01000040">
    <property type="protein sequence ID" value="PRQ49014.1"/>
    <property type="molecule type" value="Genomic_DNA"/>
</dbReference>
<gene>
    <name evidence="1" type="ORF">RchiOBHm_Chr2g0117161</name>
</gene>
<keyword evidence="2" id="KW-1185">Reference proteome</keyword>
<evidence type="ECO:0000313" key="2">
    <source>
        <dbReference type="Proteomes" id="UP000238479"/>
    </source>
</evidence>
<comment type="caution">
    <text evidence="1">The sequence shown here is derived from an EMBL/GenBank/DDBJ whole genome shotgun (WGS) entry which is preliminary data.</text>
</comment>
<proteinExistence type="predicted"/>
<evidence type="ECO:0000313" key="1">
    <source>
        <dbReference type="EMBL" id="PRQ49014.1"/>
    </source>
</evidence>
<dbReference type="Gramene" id="PRQ49014">
    <property type="protein sequence ID" value="PRQ49014"/>
    <property type="gene ID" value="RchiOBHm_Chr2g0117161"/>
</dbReference>
<reference evidence="1 2" key="1">
    <citation type="journal article" date="2018" name="Nat. Genet.">
        <title>The Rosa genome provides new insights in the design of modern roses.</title>
        <authorList>
            <person name="Bendahmane M."/>
        </authorList>
    </citation>
    <scope>NUCLEOTIDE SEQUENCE [LARGE SCALE GENOMIC DNA]</scope>
    <source>
        <strain evidence="2">cv. Old Blush</strain>
    </source>
</reference>
<organism evidence="1 2">
    <name type="scientific">Rosa chinensis</name>
    <name type="common">China rose</name>
    <dbReference type="NCBI Taxonomy" id="74649"/>
    <lineage>
        <taxon>Eukaryota</taxon>
        <taxon>Viridiplantae</taxon>
        <taxon>Streptophyta</taxon>
        <taxon>Embryophyta</taxon>
        <taxon>Tracheophyta</taxon>
        <taxon>Spermatophyta</taxon>
        <taxon>Magnoliopsida</taxon>
        <taxon>eudicotyledons</taxon>
        <taxon>Gunneridae</taxon>
        <taxon>Pentapetalae</taxon>
        <taxon>rosids</taxon>
        <taxon>fabids</taxon>
        <taxon>Rosales</taxon>
        <taxon>Rosaceae</taxon>
        <taxon>Rosoideae</taxon>
        <taxon>Rosoideae incertae sedis</taxon>
        <taxon>Rosa</taxon>
    </lineage>
</organism>